<dbReference type="Pfam" id="PF08447">
    <property type="entry name" value="PAS_3"/>
    <property type="match status" value="1"/>
</dbReference>
<dbReference type="SUPFAM" id="SSF47384">
    <property type="entry name" value="Homodimeric domain of signal transducing histidine kinase"/>
    <property type="match status" value="1"/>
</dbReference>
<dbReference type="SUPFAM" id="SSF55874">
    <property type="entry name" value="ATPase domain of HSP90 chaperone/DNA topoisomerase II/histidine kinase"/>
    <property type="match status" value="1"/>
</dbReference>
<dbReference type="GO" id="GO:0000155">
    <property type="term" value="F:phosphorelay sensor kinase activity"/>
    <property type="evidence" value="ECO:0007669"/>
    <property type="project" value="InterPro"/>
</dbReference>
<accession>A0A1G7HCK9</accession>
<dbReference type="NCBIfam" id="TIGR00229">
    <property type="entry name" value="sensory_box"/>
    <property type="match status" value="2"/>
</dbReference>
<dbReference type="EC" id="2.7.13.3" evidence="2"/>
<dbReference type="FunFam" id="3.30.565.10:FF:000006">
    <property type="entry name" value="Sensor histidine kinase WalK"/>
    <property type="match status" value="1"/>
</dbReference>
<dbReference type="InterPro" id="IPR003661">
    <property type="entry name" value="HisK_dim/P_dom"/>
</dbReference>
<dbReference type="Pfam" id="PF00512">
    <property type="entry name" value="HisKA"/>
    <property type="match status" value="1"/>
</dbReference>
<dbReference type="Gene3D" id="3.30.450.20">
    <property type="entry name" value="PAS domain"/>
    <property type="match status" value="2"/>
</dbReference>
<evidence type="ECO:0000259" key="6">
    <source>
        <dbReference type="PROSITE" id="PS50109"/>
    </source>
</evidence>
<dbReference type="InterPro" id="IPR013655">
    <property type="entry name" value="PAS_fold_3"/>
</dbReference>
<dbReference type="EMBL" id="FNAI01000011">
    <property type="protein sequence ID" value="SDE98202.1"/>
    <property type="molecule type" value="Genomic_DNA"/>
</dbReference>
<dbReference type="InterPro" id="IPR035965">
    <property type="entry name" value="PAS-like_dom_sf"/>
</dbReference>
<dbReference type="SMART" id="SM00086">
    <property type="entry name" value="PAC"/>
    <property type="match status" value="2"/>
</dbReference>
<proteinExistence type="predicted"/>
<keyword evidence="5" id="KW-0418">Kinase</keyword>
<dbReference type="InterPro" id="IPR005467">
    <property type="entry name" value="His_kinase_dom"/>
</dbReference>
<dbReference type="PANTHER" id="PTHR43304:SF1">
    <property type="entry name" value="PAC DOMAIN-CONTAINING PROTEIN"/>
    <property type="match status" value="1"/>
</dbReference>
<evidence type="ECO:0000256" key="5">
    <source>
        <dbReference type="ARBA" id="ARBA00022777"/>
    </source>
</evidence>
<dbReference type="InterPro" id="IPR001610">
    <property type="entry name" value="PAC"/>
</dbReference>
<dbReference type="InterPro" id="IPR000700">
    <property type="entry name" value="PAS-assoc_C"/>
</dbReference>
<evidence type="ECO:0000313" key="9">
    <source>
        <dbReference type="Proteomes" id="UP000199072"/>
    </source>
</evidence>
<dbReference type="PROSITE" id="PS50113">
    <property type="entry name" value="PAC"/>
    <property type="match status" value="1"/>
</dbReference>
<keyword evidence="9" id="KW-1185">Reference proteome</keyword>
<gene>
    <name evidence="8" type="ORF">SAMN05216464_111170</name>
</gene>
<protein>
    <recommendedName>
        <fullName evidence="2">histidine kinase</fullName>
        <ecNumber evidence="2">2.7.13.3</ecNumber>
    </recommendedName>
</protein>
<dbReference type="InterPro" id="IPR000014">
    <property type="entry name" value="PAS"/>
</dbReference>
<dbReference type="PRINTS" id="PR00344">
    <property type="entry name" value="BCTRLSENSOR"/>
</dbReference>
<dbReference type="Pfam" id="PF13426">
    <property type="entry name" value="PAS_9"/>
    <property type="match status" value="1"/>
</dbReference>
<name>A0A1G7HCK9_9SPHI</name>
<dbReference type="InterPro" id="IPR004358">
    <property type="entry name" value="Sig_transdc_His_kin-like_C"/>
</dbReference>
<sequence>MVSNTLGPKRVYYKLINRLSMQQKTDPQDFEKRFRECDDKFNTIFKRTSAASKIIGRDLTILKVNDALAELMGYSASEIEGTKILEHACEDYRKHWHELQMELWSNEVPFFKLQACLYKKDKSLVWVNVTTILFEDQGETYGFTVLDDITALKDFEESQKRLNMALKYSKMAVWQMSLKNNAVHRSEGHDELFGYDSLQPQWTIESYLPLILEEDRPKFLSAIRSLPDHKSMDLQLRLITKDGSLKWVNFQGKIEDDPSGNADKVLGTIADITRDKLAERHKDDFISIASHELKTPITSLKTSLQLLARMQEDLPDRLKALVVQSNRSVDKIVVLVNDLLNASKTYQDQLNLKKTTFNLYKVIEESSGHLRLEGSHDVDISGPSDLMVTADAERIERVIINFLSNAIKYAPNARKVNINIEKTGAEAKVSVTDYGPGIPEAKLSLLFNRHYQAGKLDTQYTGLGLGLFISSEIIKKHGGAIGVDSKVGSGSTFWFTIPL</sequence>
<dbReference type="InterPro" id="IPR003594">
    <property type="entry name" value="HATPase_dom"/>
</dbReference>
<dbReference type="SMART" id="SM00091">
    <property type="entry name" value="PAS"/>
    <property type="match status" value="2"/>
</dbReference>
<dbReference type="Pfam" id="PF02518">
    <property type="entry name" value="HATPase_c"/>
    <property type="match status" value="1"/>
</dbReference>
<evidence type="ECO:0000256" key="1">
    <source>
        <dbReference type="ARBA" id="ARBA00000085"/>
    </source>
</evidence>
<evidence type="ECO:0000256" key="2">
    <source>
        <dbReference type="ARBA" id="ARBA00012438"/>
    </source>
</evidence>
<comment type="catalytic activity">
    <reaction evidence="1">
        <text>ATP + protein L-histidine = ADP + protein N-phospho-L-histidine.</text>
        <dbReference type="EC" id="2.7.13.3"/>
    </reaction>
</comment>
<dbReference type="SUPFAM" id="SSF55785">
    <property type="entry name" value="PYP-like sensor domain (PAS domain)"/>
    <property type="match status" value="2"/>
</dbReference>
<feature type="domain" description="PAC" evidence="7">
    <location>
        <begin position="232"/>
        <end position="284"/>
    </location>
</feature>
<dbReference type="AlphaFoldDB" id="A0A1G7HCK9"/>
<dbReference type="CDD" id="cd00075">
    <property type="entry name" value="HATPase"/>
    <property type="match status" value="1"/>
</dbReference>
<dbReference type="CDD" id="cd00082">
    <property type="entry name" value="HisKA"/>
    <property type="match status" value="1"/>
</dbReference>
<dbReference type="OrthoDB" id="9813151at2"/>
<keyword evidence="3" id="KW-0597">Phosphoprotein</keyword>
<dbReference type="SMART" id="SM00388">
    <property type="entry name" value="HisKA"/>
    <property type="match status" value="1"/>
</dbReference>
<evidence type="ECO:0000256" key="4">
    <source>
        <dbReference type="ARBA" id="ARBA00022679"/>
    </source>
</evidence>
<evidence type="ECO:0000313" key="8">
    <source>
        <dbReference type="EMBL" id="SDE98202.1"/>
    </source>
</evidence>
<organism evidence="8 9">
    <name type="scientific">Mucilaginibacter pineti</name>
    <dbReference type="NCBI Taxonomy" id="1391627"/>
    <lineage>
        <taxon>Bacteria</taxon>
        <taxon>Pseudomonadati</taxon>
        <taxon>Bacteroidota</taxon>
        <taxon>Sphingobacteriia</taxon>
        <taxon>Sphingobacteriales</taxon>
        <taxon>Sphingobacteriaceae</taxon>
        <taxon>Mucilaginibacter</taxon>
    </lineage>
</organism>
<dbReference type="Gene3D" id="1.10.287.130">
    <property type="match status" value="1"/>
</dbReference>
<evidence type="ECO:0000259" key="7">
    <source>
        <dbReference type="PROSITE" id="PS50113"/>
    </source>
</evidence>
<feature type="domain" description="Histidine kinase" evidence="6">
    <location>
        <begin position="288"/>
        <end position="499"/>
    </location>
</feature>
<evidence type="ECO:0000256" key="3">
    <source>
        <dbReference type="ARBA" id="ARBA00022553"/>
    </source>
</evidence>
<dbReference type="InterPro" id="IPR036890">
    <property type="entry name" value="HATPase_C_sf"/>
</dbReference>
<dbReference type="CDD" id="cd00130">
    <property type="entry name" value="PAS"/>
    <property type="match status" value="2"/>
</dbReference>
<dbReference type="PROSITE" id="PS50109">
    <property type="entry name" value="HIS_KIN"/>
    <property type="match status" value="1"/>
</dbReference>
<dbReference type="PANTHER" id="PTHR43304">
    <property type="entry name" value="PHYTOCHROME-LIKE PROTEIN CPH1"/>
    <property type="match status" value="1"/>
</dbReference>
<dbReference type="Proteomes" id="UP000199072">
    <property type="component" value="Unassembled WGS sequence"/>
</dbReference>
<dbReference type="SMART" id="SM00387">
    <property type="entry name" value="HATPase_c"/>
    <property type="match status" value="1"/>
</dbReference>
<keyword evidence="4" id="KW-0808">Transferase</keyword>
<dbReference type="Gene3D" id="2.10.70.100">
    <property type="match status" value="1"/>
</dbReference>
<reference evidence="8 9" key="1">
    <citation type="submission" date="2016-10" db="EMBL/GenBank/DDBJ databases">
        <authorList>
            <person name="de Groot N.N."/>
        </authorList>
    </citation>
    <scope>NUCLEOTIDE SEQUENCE [LARGE SCALE GENOMIC DNA]</scope>
    <source>
        <strain evidence="8 9">47C3B</strain>
    </source>
</reference>
<dbReference type="Gene3D" id="3.30.565.10">
    <property type="entry name" value="Histidine kinase-like ATPase, C-terminal domain"/>
    <property type="match status" value="1"/>
</dbReference>
<dbReference type="STRING" id="1391627.SAMN05216464_111170"/>
<dbReference type="InterPro" id="IPR052162">
    <property type="entry name" value="Sensor_kinase/Photoreceptor"/>
</dbReference>
<dbReference type="InterPro" id="IPR036097">
    <property type="entry name" value="HisK_dim/P_sf"/>
</dbReference>